<keyword evidence="2" id="KW-1185">Reference proteome</keyword>
<dbReference type="Proteomes" id="UP000663193">
    <property type="component" value="Chromosome 10"/>
</dbReference>
<dbReference type="AlphaFoldDB" id="A0A7U2F796"/>
<dbReference type="VEuPathDB" id="FungiDB:JI435_414480"/>
<reference evidence="2" key="1">
    <citation type="journal article" date="2021" name="BMC Genomics">
        <title>Chromosome-level genome assembly and manually-curated proteome of model necrotroph Parastagonospora nodorum Sn15 reveals a genome-wide trove of candidate effector homologs, and redundancy of virulence-related functions within an accessory chromosome.</title>
        <authorList>
            <person name="Bertazzoni S."/>
            <person name="Jones D.A.B."/>
            <person name="Phan H.T."/>
            <person name="Tan K.-C."/>
            <person name="Hane J.K."/>
        </authorList>
    </citation>
    <scope>NUCLEOTIDE SEQUENCE [LARGE SCALE GENOMIC DNA]</scope>
    <source>
        <strain evidence="2">SN15 / ATCC MYA-4574 / FGSC 10173)</strain>
    </source>
</reference>
<proteinExistence type="predicted"/>
<accession>A0A7U2F796</accession>
<evidence type="ECO:0000313" key="1">
    <source>
        <dbReference type="EMBL" id="QRD00053.1"/>
    </source>
</evidence>
<evidence type="ECO:0000313" key="2">
    <source>
        <dbReference type="Proteomes" id="UP000663193"/>
    </source>
</evidence>
<dbReference type="EMBL" id="CP069032">
    <property type="protein sequence ID" value="QRD00053.1"/>
    <property type="molecule type" value="Genomic_DNA"/>
</dbReference>
<name>A0A7U2F796_PHANO</name>
<sequence length="54" mass="5880">MVLIAGWTSSWLSTGGIGAFACAERHVEDTSFPYVKHDSIMRLIGARGCCQSVY</sequence>
<organism evidence="1 2">
    <name type="scientific">Phaeosphaeria nodorum (strain SN15 / ATCC MYA-4574 / FGSC 10173)</name>
    <name type="common">Glume blotch fungus</name>
    <name type="synonym">Parastagonospora nodorum</name>
    <dbReference type="NCBI Taxonomy" id="321614"/>
    <lineage>
        <taxon>Eukaryota</taxon>
        <taxon>Fungi</taxon>
        <taxon>Dikarya</taxon>
        <taxon>Ascomycota</taxon>
        <taxon>Pezizomycotina</taxon>
        <taxon>Dothideomycetes</taxon>
        <taxon>Pleosporomycetidae</taxon>
        <taxon>Pleosporales</taxon>
        <taxon>Pleosporineae</taxon>
        <taxon>Phaeosphaeriaceae</taxon>
        <taxon>Parastagonospora</taxon>
    </lineage>
</organism>
<protein>
    <submittedName>
        <fullName evidence="1">Uncharacterized protein</fullName>
    </submittedName>
</protein>
<gene>
    <name evidence="1" type="ORF">JI435_414480</name>
</gene>